<dbReference type="AlphaFoldDB" id="A0A0G9KXY0"/>
<dbReference type="Proteomes" id="UP000035154">
    <property type="component" value="Unassembled WGS sequence"/>
</dbReference>
<dbReference type="GO" id="GO:0016989">
    <property type="term" value="F:sigma factor antagonist activity"/>
    <property type="evidence" value="ECO:0007669"/>
    <property type="project" value="TreeGrafter"/>
</dbReference>
<evidence type="ECO:0000256" key="1">
    <source>
        <dbReference type="SAM" id="Phobius"/>
    </source>
</evidence>
<feature type="domain" description="FecR protein" evidence="2">
    <location>
        <begin position="118"/>
        <end position="204"/>
    </location>
</feature>
<evidence type="ECO:0000313" key="5">
    <source>
        <dbReference type="Proteomes" id="UP000035154"/>
    </source>
</evidence>
<keyword evidence="1" id="KW-1133">Transmembrane helix</keyword>
<dbReference type="RefSeq" id="WP_046997741.1">
    <property type="nucleotide sequence ID" value="NZ_JAIW01000010.1"/>
</dbReference>
<dbReference type="InterPro" id="IPR012373">
    <property type="entry name" value="Ferrdict_sens_TM"/>
</dbReference>
<keyword evidence="1" id="KW-0472">Membrane</keyword>
<dbReference type="InterPro" id="IPR032508">
    <property type="entry name" value="FecR_C"/>
</dbReference>
<evidence type="ECO:0000259" key="3">
    <source>
        <dbReference type="Pfam" id="PF16344"/>
    </source>
</evidence>
<sequence length="325" mass="37902">MNTETKIKEEATYWLILEKEGLNNEQKEKLNLWLKDDNNKKAYNRIKFVHQMSKSLSKENSQILTQEIHNKISKKKLSNTIKHFSSAAAILLIFCFFAFKVYEYNFKVQFSQNLMTDKSSLSRELPDGSIIFVDAKTNLNIEYFNGKREVNLINGRAMFEVAKDENRTFIIKSKDINIEVVGTKFEVIHKEDTTTINVENGVVKTYYSKYFFDKQNQAILTKAQSLTYSNEIGAISQIKIIEPEKIALWRENKILFDKTTLKEALEEFSKYSDISVLFLSKELENYSITGEFSSTQLDIFIKTISKIYPIKIEKNEKSVRISKKF</sequence>
<dbReference type="Pfam" id="PF04773">
    <property type="entry name" value="FecR"/>
    <property type="match status" value="1"/>
</dbReference>
<evidence type="ECO:0000313" key="4">
    <source>
        <dbReference type="EMBL" id="KLE11331.1"/>
    </source>
</evidence>
<dbReference type="Gene3D" id="3.55.50.30">
    <property type="match status" value="1"/>
</dbReference>
<gene>
    <name evidence="4" type="ORF">AF80_01275</name>
</gene>
<organism evidence="4 5">
    <name type="scientific">Aliarcobacter butzleri L355</name>
    <dbReference type="NCBI Taxonomy" id="1447263"/>
    <lineage>
        <taxon>Bacteria</taxon>
        <taxon>Pseudomonadati</taxon>
        <taxon>Campylobacterota</taxon>
        <taxon>Epsilonproteobacteria</taxon>
        <taxon>Campylobacterales</taxon>
        <taxon>Arcobacteraceae</taxon>
        <taxon>Aliarcobacter</taxon>
    </lineage>
</organism>
<feature type="domain" description="Protein FecR C-terminal" evidence="3">
    <location>
        <begin position="253"/>
        <end position="320"/>
    </location>
</feature>
<dbReference type="Pfam" id="PF16344">
    <property type="entry name" value="FecR_C"/>
    <property type="match status" value="1"/>
</dbReference>
<evidence type="ECO:0000259" key="2">
    <source>
        <dbReference type="Pfam" id="PF04773"/>
    </source>
</evidence>
<dbReference type="PANTHER" id="PTHR30273:SF2">
    <property type="entry name" value="PROTEIN FECR"/>
    <property type="match status" value="1"/>
</dbReference>
<name>A0A0G9KXY0_9BACT</name>
<protein>
    <submittedName>
        <fullName evidence="4">Siderophore-interacting protein</fullName>
    </submittedName>
</protein>
<dbReference type="InterPro" id="IPR006860">
    <property type="entry name" value="FecR"/>
</dbReference>
<feature type="transmembrane region" description="Helical" evidence="1">
    <location>
        <begin position="84"/>
        <end position="102"/>
    </location>
</feature>
<dbReference type="PATRIC" id="fig|1447263.3.peg.239"/>
<comment type="caution">
    <text evidence="4">The sequence shown here is derived from an EMBL/GenBank/DDBJ whole genome shotgun (WGS) entry which is preliminary data.</text>
</comment>
<dbReference type="EMBL" id="JAIW01000010">
    <property type="protein sequence ID" value="KLE11331.1"/>
    <property type="molecule type" value="Genomic_DNA"/>
</dbReference>
<dbReference type="PANTHER" id="PTHR30273">
    <property type="entry name" value="PERIPLASMIC SIGNAL SENSOR AND SIGMA FACTOR ACTIVATOR FECR-RELATED"/>
    <property type="match status" value="1"/>
</dbReference>
<dbReference type="Gene3D" id="2.60.120.1440">
    <property type="match status" value="1"/>
</dbReference>
<dbReference type="PIRSF" id="PIRSF018266">
    <property type="entry name" value="FecR"/>
    <property type="match status" value="1"/>
</dbReference>
<reference evidence="4 5" key="1">
    <citation type="submission" date="2014-01" db="EMBL/GenBank/DDBJ databases">
        <title>Development of a Comparative Genomic Fingerprinting Assay for High Resolution Genotyping of Arcobacter butzleri.</title>
        <authorList>
            <person name="Webb A.L."/>
            <person name="Inglis G.D."/>
            <person name="Kruczkiewicz P."/>
            <person name="Selinger L.B."/>
            <person name="Taboada E.N."/>
        </authorList>
    </citation>
    <scope>NUCLEOTIDE SEQUENCE [LARGE SCALE GENOMIC DNA]</scope>
    <source>
        <strain evidence="4 5">L355</strain>
    </source>
</reference>
<proteinExistence type="predicted"/>
<keyword evidence="1" id="KW-0812">Transmembrane</keyword>
<accession>A0A0G9KXY0</accession>